<feature type="transmembrane region" description="Helical" evidence="1">
    <location>
        <begin position="34"/>
        <end position="56"/>
    </location>
</feature>
<evidence type="ECO:0000313" key="3">
    <source>
        <dbReference type="Proteomes" id="UP001061302"/>
    </source>
</evidence>
<keyword evidence="3" id="KW-1185">Reference proteome</keyword>
<organism evidence="2 3">
    <name type="scientific">Chitiniphilus purpureus</name>
    <dbReference type="NCBI Taxonomy" id="2981137"/>
    <lineage>
        <taxon>Bacteria</taxon>
        <taxon>Pseudomonadati</taxon>
        <taxon>Pseudomonadota</taxon>
        <taxon>Betaproteobacteria</taxon>
        <taxon>Neisseriales</taxon>
        <taxon>Chitinibacteraceae</taxon>
        <taxon>Chitiniphilus</taxon>
    </lineage>
</organism>
<name>A0ABY6DQT0_9NEIS</name>
<proteinExistence type="predicted"/>
<keyword evidence="1" id="KW-0812">Transmembrane</keyword>
<keyword evidence="1" id="KW-1133">Transmembrane helix</keyword>
<feature type="transmembrane region" description="Helical" evidence="1">
    <location>
        <begin position="77"/>
        <end position="99"/>
    </location>
</feature>
<accession>A0ABY6DQT0</accession>
<dbReference type="EMBL" id="CP106753">
    <property type="protein sequence ID" value="UXY16073.1"/>
    <property type="molecule type" value="Genomic_DNA"/>
</dbReference>
<protein>
    <submittedName>
        <fullName evidence="2">Uncharacterized protein</fullName>
    </submittedName>
</protein>
<evidence type="ECO:0000256" key="1">
    <source>
        <dbReference type="SAM" id="Phobius"/>
    </source>
</evidence>
<reference evidence="2" key="1">
    <citation type="submission" date="2022-10" db="EMBL/GenBank/DDBJ databases">
        <title>Chitiniphilus purpureus sp. nov., a novel chitin-degrading bacterium isolated from crawfish pond sediment.</title>
        <authorList>
            <person name="Li K."/>
        </authorList>
    </citation>
    <scope>NUCLEOTIDE SEQUENCE</scope>
    <source>
        <strain evidence="2">CD1</strain>
    </source>
</reference>
<feature type="transmembrane region" description="Helical" evidence="1">
    <location>
        <begin position="119"/>
        <end position="152"/>
    </location>
</feature>
<gene>
    <name evidence="2" type="ORF">N8I74_03350</name>
</gene>
<dbReference type="RefSeq" id="WP_263125512.1">
    <property type="nucleotide sequence ID" value="NZ_CP106753.1"/>
</dbReference>
<sequence>MLTLFKILLSIPVAVALAYPFLNPGAGGLLGEIRLLGPAGSVVAIAAFLWLVYRYACDLRQTLLRVAPAARPASPDSVWLIFLLPYNFIEDFFIIANVAKALRNEAQHNPALAGFRSFGMASGIGWCAAQIVSLLPNLLGSVAGLLAIVLWLGHWRFIRRANRALAPAAVPQPAV</sequence>
<dbReference type="Proteomes" id="UP001061302">
    <property type="component" value="Chromosome"/>
</dbReference>
<evidence type="ECO:0000313" key="2">
    <source>
        <dbReference type="EMBL" id="UXY16073.1"/>
    </source>
</evidence>
<keyword evidence="1" id="KW-0472">Membrane</keyword>